<name>A0A9J7AZA7_9PROT</name>
<comment type="function">
    <text evidence="5">Responsible for synthesis of pseudouridine from uracil-55 in the psi GC loop of transfer RNAs.</text>
</comment>
<dbReference type="InterPro" id="IPR020103">
    <property type="entry name" value="PsdUridine_synth_cat_dom_sf"/>
</dbReference>
<dbReference type="Pfam" id="PF01509">
    <property type="entry name" value="TruB_N"/>
    <property type="match status" value="1"/>
</dbReference>
<dbReference type="CDD" id="cd02573">
    <property type="entry name" value="PseudoU_synth_EcTruB"/>
    <property type="match status" value="1"/>
</dbReference>
<sequence length="308" mass="33261">MARRKRGNPVNGWVILDKPSGVTSTQAVSAVRRVFDAQKAGHAGTLDPLATGILPIALGEATKTVPYVMDASKEYTFEVTWGEERSTDDLEGDVTSTSDIRPDEQAILAALPQFVGTITQVPPKFSAVKIQGQRAYDLARNEEPVELSPREVRIDFFDLVEMRGADRALFKVGSGKGAYMRSLARDLARATGTVGHISMLRRHRVGPFLETDAISLDSLKALEHSPAAFEHLMPVETALDGIPALTLAGAEANKLRCGQSVPVFRAMDLDRFGDLREGDLMYAVSGGSPVAIGRIDGGCICPMRVLNL</sequence>
<feature type="domain" description="Pseudouridine synthase II N-terminal" evidence="6">
    <location>
        <begin position="32"/>
        <end position="180"/>
    </location>
</feature>
<protein>
    <recommendedName>
        <fullName evidence="5">tRNA pseudouridine synthase B</fullName>
        <ecNumber evidence="5">5.4.99.25</ecNumber>
    </recommendedName>
    <alternativeName>
        <fullName evidence="5">tRNA pseudouridine(55) synthase</fullName>
        <shortName evidence="5">Psi55 synthase</shortName>
    </alternativeName>
    <alternativeName>
        <fullName evidence="5">tRNA pseudouridylate synthase</fullName>
    </alternativeName>
    <alternativeName>
        <fullName evidence="5">tRNA-uridine isomerase</fullName>
    </alternativeName>
</protein>
<evidence type="ECO:0000256" key="3">
    <source>
        <dbReference type="ARBA" id="ARBA00022694"/>
    </source>
</evidence>
<dbReference type="AlphaFoldDB" id="A0A9J7AZA7"/>
<dbReference type="InterPro" id="IPR002501">
    <property type="entry name" value="PsdUridine_synth_N"/>
</dbReference>
<dbReference type="InterPro" id="IPR014780">
    <property type="entry name" value="tRNA_psdUridine_synth_TruB"/>
</dbReference>
<keyword evidence="4 5" id="KW-0413">Isomerase</keyword>
<feature type="active site" description="Nucleophile" evidence="5">
    <location>
        <position position="47"/>
    </location>
</feature>
<dbReference type="GO" id="GO:1990481">
    <property type="term" value="P:mRNA pseudouridine synthesis"/>
    <property type="evidence" value="ECO:0007669"/>
    <property type="project" value="TreeGrafter"/>
</dbReference>
<proteinExistence type="inferred from homology"/>
<reference evidence="8" key="1">
    <citation type="submission" date="2022-08" db="EMBL/GenBank/DDBJ databases">
        <title>Nisaea acidiphila sp. nov., isolated from a marine algal debris and emended description of the genus Nisaea Urios et al. 2008.</title>
        <authorList>
            <person name="Kwon K."/>
        </authorList>
    </citation>
    <scope>NUCLEOTIDE SEQUENCE</scope>
    <source>
        <strain evidence="8">MEBiC11861</strain>
    </source>
</reference>
<dbReference type="SUPFAM" id="SSF55120">
    <property type="entry name" value="Pseudouridine synthase"/>
    <property type="match status" value="1"/>
</dbReference>
<evidence type="ECO:0000256" key="2">
    <source>
        <dbReference type="ARBA" id="ARBA00005642"/>
    </source>
</evidence>
<dbReference type="EC" id="5.4.99.25" evidence="5"/>
<accession>A0A9J7AZA7</accession>
<evidence type="ECO:0000256" key="4">
    <source>
        <dbReference type="ARBA" id="ARBA00023235"/>
    </source>
</evidence>
<dbReference type="NCBIfam" id="TIGR00431">
    <property type="entry name" value="TruB"/>
    <property type="match status" value="1"/>
</dbReference>
<keyword evidence="3 5" id="KW-0819">tRNA processing</keyword>
<feature type="domain" description="tRNA pseudouridylate synthase B C-terminal" evidence="7">
    <location>
        <begin position="181"/>
        <end position="239"/>
    </location>
</feature>
<dbReference type="InterPro" id="IPR032819">
    <property type="entry name" value="TruB_C"/>
</dbReference>
<dbReference type="GO" id="GO:0031119">
    <property type="term" value="P:tRNA pseudouridine synthesis"/>
    <property type="evidence" value="ECO:0007669"/>
    <property type="project" value="UniProtKB-UniRule"/>
</dbReference>
<evidence type="ECO:0000256" key="1">
    <source>
        <dbReference type="ARBA" id="ARBA00000385"/>
    </source>
</evidence>
<dbReference type="HAMAP" id="MF_01080">
    <property type="entry name" value="TruB_bact"/>
    <property type="match status" value="1"/>
</dbReference>
<gene>
    <name evidence="5 8" type="primary">truB</name>
    <name evidence="8" type="ORF">NUH88_10510</name>
</gene>
<keyword evidence="9" id="KW-1185">Reference proteome</keyword>
<dbReference type="RefSeq" id="WP_257771995.1">
    <property type="nucleotide sequence ID" value="NZ_CP102480.1"/>
</dbReference>
<evidence type="ECO:0000256" key="5">
    <source>
        <dbReference type="HAMAP-Rule" id="MF_01080"/>
    </source>
</evidence>
<dbReference type="Gene3D" id="3.30.2350.10">
    <property type="entry name" value="Pseudouridine synthase"/>
    <property type="match status" value="1"/>
</dbReference>
<evidence type="ECO:0000259" key="7">
    <source>
        <dbReference type="Pfam" id="PF16198"/>
    </source>
</evidence>
<dbReference type="EMBL" id="CP102480">
    <property type="protein sequence ID" value="UUX52114.1"/>
    <property type="molecule type" value="Genomic_DNA"/>
</dbReference>
<dbReference type="PANTHER" id="PTHR13767">
    <property type="entry name" value="TRNA-PSEUDOURIDINE SYNTHASE"/>
    <property type="match status" value="1"/>
</dbReference>
<evidence type="ECO:0000313" key="9">
    <source>
        <dbReference type="Proteomes" id="UP001060336"/>
    </source>
</evidence>
<comment type="similarity">
    <text evidence="2 5">Belongs to the pseudouridine synthase TruB family. Type 1 subfamily.</text>
</comment>
<dbReference type="Pfam" id="PF16198">
    <property type="entry name" value="TruB_C_2"/>
    <property type="match status" value="1"/>
</dbReference>
<evidence type="ECO:0000313" key="8">
    <source>
        <dbReference type="EMBL" id="UUX52114.1"/>
    </source>
</evidence>
<comment type="catalytic activity">
    <reaction evidence="1 5">
        <text>uridine(55) in tRNA = pseudouridine(55) in tRNA</text>
        <dbReference type="Rhea" id="RHEA:42532"/>
        <dbReference type="Rhea" id="RHEA-COMP:10101"/>
        <dbReference type="Rhea" id="RHEA-COMP:10102"/>
        <dbReference type="ChEBI" id="CHEBI:65314"/>
        <dbReference type="ChEBI" id="CHEBI:65315"/>
        <dbReference type="EC" id="5.4.99.25"/>
    </reaction>
</comment>
<dbReference type="KEGG" id="naci:NUH88_10510"/>
<dbReference type="GO" id="GO:0160148">
    <property type="term" value="F:tRNA pseudouridine(55) synthase activity"/>
    <property type="evidence" value="ECO:0007669"/>
    <property type="project" value="UniProtKB-EC"/>
</dbReference>
<evidence type="ECO:0000259" key="6">
    <source>
        <dbReference type="Pfam" id="PF01509"/>
    </source>
</evidence>
<dbReference type="PANTHER" id="PTHR13767:SF2">
    <property type="entry name" value="PSEUDOURIDYLATE SYNTHASE TRUB1"/>
    <property type="match status" value="1"/>
</dbReference>
<organism evidence="8 9">
    <name type="scientific">Nisaea acidiphila</name>
    <dbReference type="NCBI Taxonomy" id="1862145"/>
    <lineage>
        <taxon>Bacteria</taxon>
        <taxon>Pseudomonadati</taxon>
        <taxon>Pseudomonadota</taxon>
        <taxon>Alphaproteobacteria</taxon>
        <taxon>Rhodospirillales</taxon>
        <taxon>Thalassobaculaceae</taxon>
        <taxon>Nisaea</taxon>
    </lineage>
</organism>
<dbReference type="GO" id="GO:0003723">
    <property type="term" value="F:RNA binding"/>
    <property type="evidence" value="ECO:0007669"/>
    <property type="project" value="InterPro"/>
</dbReference>
<dbReference type="Proteomes" id="UP001060336">
    <property type="component" value="Chromosome"/>
</dbReference>